<dbReference type="CDD" id="cd04981">
    <property type="entry name" value="IgV_H"/>
    <property type="match status" value="1"/>
</dbReference>
<evidence type="ECO:0000256" key="3">
    <source>
        <dbReference type="ARBA" id="ARBA00043265"/>
    </source>
</evidence>
<reference evidence="5" key="3">
    <citation type="submission" date="2025-09" db="UniProtKB">
        <authorList>
            <consortium name="Ensembl"/>
        </authorList>
    </citation>
    <scope>IDENTIFICATION</scope>
    <source>
        <strain evidence="5">Brown Norway</strain>
    </source>
</reference>
<keyword evidence="7" id="KW-1267">Proteomics identification</keyword>
<sequence length="140" mass="15777">EVQLVESGGGLVKPGASLKLSCVASGFTFSDYWMSWVRQTPGKTMEWIGDIKYDGSYTNYAPSLKNRFTISRDNAKSTLYLQMSNVRSEDTATYYCTRDTMNELHCETRHKPHCEATLNHQGVHRTAGVHHNGSDQIINK</sequence>
<proteinExistence type="evidence at protein level"/>
<keyword evidence="1" id="KW-0391">Immunity</keyword>
<dbReference type="InterPro" id="IPR013783">
    <property type="entry name" value="Ig-like_fold"/>
</dbReference>
<evidence type="ECO:0000259" key="4">
    <source>
        <dbReference type="PROSITE" id="PS50835"/>
    </source>
</evidence>
<dbReference type="Proteomes" id="UP000002494">
    <property type="component" value="Chromosome 6"/>
</dbReference>
<dbReference type="PANTHER" id="PTHR23266">
    <property type="entry name" value="IMMUNOGLOBULIN HEAVY CHAIN"/>
    <property type="match status" value="1"/>
</dbReference>
<dbReference type="SUPFAM" id="SSF48726">
    <property type="entry name" value="Immunoglobulin"/>
    <property type="match status" value="1"/>
</dbReference>
<keyword evidence="2" id="KW-1064">Adaptive immunity</keyword>
<evidence type="ECO:0000313" key="6">
    <source>
        <dbReference type="Proteomes" id="UP000002494"/>
    </source>
</evidence>
<keyword evidence="3" id="KW-1280">Immunoglobulin</keyword>
<evidence type="ECO:0007829" key="7">
    <source>
        <dbReference type="PeptideAtlas" id="A0ABK0LH71"/>
    </source>
</evidence>
<evidence type="ECO:0000256" key="2">
    <source>
        <dbReference type="ARBA" id="ARBA00023130"/>
    </source>
</evidence>
<dbReference type="InterPro" id="IPR013106">
    <property type="entry name" value="Ig_V-set"/>
</dbReference>
<dbReference type="InterPro" id="IPR036179">
    <property type="entry name" value="Ig-like_dom_sf"/>
</dbReference>
<dbReference type="Ensembl" id="ENSRNOT00000151040.1">
    <property type="protein sequence ID" value="ENSRNOP00000100199.1"/>
    <property type="gene ID" value="ENSRNOG00000073704.1"/>
</dbReference>
<dbReference type="Pfam" id="PF07686">
    <property type="entry name" value="V-set"/>
    <property type="match status" value="1"/>
</dbReference>
<feature type="domain" description="Ig-like" evidence="4">
    <location>
        <begin position="1"/>
        <end position="97"/>
    </location>
</feature>
<evidence type="ECO:0000313" key="5">
    <source>
        <dbReference type="Ensembl" id="ENSRNOP00000100199.1"/>
    </source>
</evidence>
<reference evidence="5" key="1">
    <citation type="submission" date="2024-01" db="EMBL/GenBank/DDBJ databases">
        <title>GRCr8: a new rat reference genome assembly contstructed from accurate long reads and long range scaffolding.</title>
        <authorList>
            <person name="Doris P.A."/>
            <person name="Kalbfleisch T."/>
            <person name="Li K."/>
            <person name="Howe K."/>
            <person name="Wood J."/>
        </authorList>
    </citation>
    <scope>NUCLEOTIDE SEQUENCE [LARGE SCALE GENOMIC DNA]</scope>
    <source>
        <strain evidence="5">Brown Norway</strain>
    </source>
</reference>
<dbReference type="InterPro" id="IPR050199">
    <property type="entry name" value="IgHV"/>
</dbReference>
<keyword evidence="6" id="KW-1185">Reference proteome</keyword>
<dbReference type="InterPro" id="IPR003599">
    <property type="entry name" value="Ig_sub"/>
</dbReference>
<evidence type="ECO:0000256" key="1">
    <source>
        <dbReference type="ARBA" id="ARBA00022859"/>
    </source>
</evidence>
<reference evidence="5" key="2">
    <citation type="submission" date="2025-08" db="UniProtKB">
        <authorList>
            <consortium name="Ensembl"/>
        </authorList>
    </citation>
    <scope>IDENTIFICATION</scope>
    <source>
        <strain evidence="5">Brown Norway</strain>
    </source>
</reference>
<dbReference type="InterPro" id="IPR007110">
    <property type="entry name" value="Ig-like_dom"/>
</dbReference>
<organism evidence="5 6">
    <name type="scientific">Rattus norvegicus</name>
    <name type="common">Rat</name>
    <dbReference type="NCBI Taxonomy" id="10116"/>
    <lineage>
        <taxon>Eukaryota</taxon>
        <taxon>Metazoa</taxon>
        <taxon>Chordata</taxon>
        <taxon>Craniata</taxon>
        <taxon>Vertebrata</taxon>
        <taxon>Euteleostomi</taxon>
        <taxon>Mammalia</taxon>
        <taxon>Eutheria</taxon>
        <taxon>Euarchontoglires</taxon>
        <taxon>Glires</taxon>
        <taxon>Rodentia</taxon>
        <taxon>Myomorpha</taxon>
        <taxon>Muroidea</taxon>
        <taxon>Muridae</taxon>
        <taxon>Murinae</taxon>
        <taxon>Rattus</taxon>
    </lineage>
</organism>
<accession>A0ABK0LH71</accession>
<dbReference type="SMART" id="SM00409">
    <property type="entry name" value="IG"/>
    <property type="match status" value="1"/>
</dbReference>
<protein>
    <recommendedName>
        <fullName evidence="4">Ig-like domain-containing protein</fullName>
    </recommendedName>
</protein>
<dbReference type="SMART" id="SM00406">
    <property type="entry name" value="IGv"/>
    <property type="match status" value="1"/>
</dbReference>
<name>A0ABK0LH71_RAT</name>
<dbReference type="GeneTree" id="ENSGT01050000244936"/>
<dbReference type="Gene3D" id="2.60.40.10">
    <property type="entry name" value="Immunoglobulins"/>
    <property type="match status" value="1"/>
</dbReference>
<dbReference type="PROSITE" id="PS50835">
    <property type="entry name" value="IG_LIKE"/>
    <property type="match status" value="1"/>
</dbReference>